<dbReference type="SUPFAM" id="SSF52540">
    <property type="entry name" value="P-loop containing nucleoside triphosphate hydrolases"/>
    <property type="match status" value="1"/>
</dbReference>
<evidence type="ECO:0000256" key="12">
    <source>
        <dbReference type="ARBA" id="ARBA00022989"/>
    </source>
</evidence>
<protein>
    <recommendedName>
        <fullName evidence="4">non-specific protein-tyrosine kinase</fullName>
        <ecNumber evidence="4">2.7.10.2</ecNumber>
    </recommendedName>
</protein>
<dbReference type="Gene3D" id="3.40.50.300">
    <property type="entry name" value="P-loop containing nucleotide triphosphate hydrolases"/>
    <property type="match status" value="1"/>
</dbReference>
<keyword evidence="10" id="KW-0418">Kinase</keyword>
<feature type="transmembrane region" description="Helical" evidence="17">
    <location>
        <begin position="456"/>
        <end position="475"/>
    </location>
</feature>
<keyword evidence="11" id="KW-0067">ATP-binding</keyword>
<feature type="domain" description="AAA" evidence="19">
    <location>
        <begin position="562"/>
        <end position="693"/>
    </location>
</feature>
<evidence type="ECO:0000256" key="15">
    <source>
        <dbReference type="ARBA" id="ARBA00051245"/>
    </source>
</evidence>
<dbReference type="GO" id="GO:0005886">
    <property type="term" value="C:plasma membrane"/>
    <property type="evidence" value="ECO:0007669"/>
    <property type="project" value="UniProtKB-SubCell"/>
</dbReference>
<keyword evidence="12 17" id="KW-1133">Transmembrane helix</keyword>
<evidence type="ECO:0000256" key="7">
    <source>
        <dbReference type="ARBA" id="ARBA00022679"/>
    </source>
</evidence>
<dbReference type="Pfam" id="PF02706">
    <property type="entry name" value="Wzz"/>
    <property type="match status" value="1"/>
</dbReference>
<evidence type="ECO:0000256" key="16">
    <source>
        <dbReference type="SAM" id="Coils"/>
    </source>
</evidence>
<keyword evidence="16" id="KW-0175">Coiled coil</keyword>
<keyword evidence="14" id="KW-0829">Tyrosine-protein kinase</keyword>
<evidence type="ECO:0000256" key="5">
    <source>
        <dbReference type="ARBA" id="ARBA00022475"/>
    </source>
</evidence>
<evidence type="ECO:0000256" key="9">
    <source>
        <dbReference type="ARBA" id="ARBA00022741"/>
    </source>
</evidence>
<evidence type="ECO:0000259" key="18">
    <source>
        <dbReference type="Pfam" id="PF02706"/>
    </source>
</evidence>
<dbReference type="NCBIfam" id="TIGR01007">
    <property type="entry name" value="eps_fam"/>
    <property type="match status" value="1"/>
</dbReference>
<dbReference type="InterPro" id="IPR027417">
    <property type="entry name" value="P-loop_NTPase"/>
</dbReference>
<keyword evidence="6" id="KW-0997">Cell inner membrane</keyword>
<evidence type="ECO:0000256" key="14">
    <source>
        <dbReference type="ARBA" id="ARBA00023137"/>
    </source>
</evidence>
<feature type="domain" description="Tyrosine-protein kinase G-rich" evidence="20">
    <location>
        <begin position="398"/>
        <end position="477"/>
    </location>
</feature>
<keyword evidence="5" id="KW-1003">Cell membrane</keyword>
<evidence type="ECO:0000256" key="13">
    <source>
        <dbReference type="ARBA" id="ARBA00023136"/>
    </source>
</evidence>
<dbReference type="InterPro" id="IPR025669">
    <property type="entry name" value="AAA_dom"/>
</dbReference>
<dbReference type="InterPro" id="IPR032807">
    <property type="entry name" value="GNVR"/>
</dbReference>
<dbReference type="InterPro" id="IPR050445">
    <property type="entry name" value="Bact_polysacc_biosynth/exp"/>
</dbReference>
<evidence type="ECO:0000256" key="1">
    <source>
        <dbReference type="ARBA" id="ARBA00004429"/>
    </source>
</evidence>
<comment type="similarity">
    <text evidence="2">Belongs to the CpsD/CapB family.</text>
</comment>
<dbReference type="GO" id="GO:0004715">
    <property type="term" value="F:non-membrane spanning protein tyrosine kinase activity"/>
    <property type="evidence" value="ECO:0007669"/>
    <property type="project" value="UniProtKB-EC"/>
</dbReference>
<evidence type="ECO:0000256" key="6">
    <source>
        <dbReference type="ARBA" id="ARBA00022519"/>
    </source>
</evidence>
<feature type="domain" description="Polysaccharide chain length determinant N-terminal" evidence="18">
    <location>
        <begin position="23"/>
        <end position="113"/>
    </location>
</feature>
<evidence type="ECO:0000256" key="8">
    <source>
        <dbReference type="ARBA" id="ARBA00022692"/>
    </source>
</evidence>
<dbReference type="PANTHER" id="PTHR32309">
    <property type="entry name" value="TYROSINE-PROTEIN KINASE"/>
    <property type="match status" value="1"/>
</dbReference>
<feature type="coiled-coil region" evidence="16">
    <location>
        <begin position="364"/>
        <end position="422"/>
    </location>
</feature>
<proteinExistence type="inferred from homology"/>
<dbReference type="Pfam" id="PF13807">
    <property type="entry name" value="GNVR"/>
    <property type="match status" value="1"/>
</dbReference>
<evidence type="ECO:0000313" key="21">
    <source>
        <dbReference type="EMBL" id="MCX8998428.1"/>
    </source>
</evidence>
<evidence type="ECO:0000256" key="11">
    <source>
        <dbReference type="ARBA" id="ARBA00022840"/>
    </source>
</evidence>
<dbReference type="PANTHER" id="PTHR32309:SF13">
    <property type="entry name" value="FERRIC ENTEROBACTIN TRANSPORT PROTEIN FEPE"/>
    <property type="match status" value="1"/>
</dbReference>
<dbReference type="Pfam" id="PF13614">
    <property type="entry name" value="AAA_31"/>
    <property type="match status" value="1"/>
</dbReference>
<sequence>MNNREVGESRPVYDDGFAKSEFVDLEALLAVVYRQWRVVAVCVVAAILVGLGFLLTSVPRYQATASLLIDRANTEVVQQLTPVGPTGEDEGNVLSQLEILTSQTIALAVVDKLNLLENPVFNANDSSLVSTVIGTVRSLVNVGAWFSSGDDAEDSLAVDDRRQQAAAQLLKNLSVSRVGRTYVLAVSYESTSPQFSADVANAIASEYLVDKLNSKYEATRRASDWLVDRIAELRQRALETDFAVQKFRADNGLIQTGTSGNLISDQQLSELNSALIVAQSDTARARARLVRIEQILQSDDSEAIVTDILDNTVANELRKKFLEASKSEAEISARFGSDHAQAVKLRGEMQEYRRLMFEEVSRIAQSYKSDLEVAEARERSLRESVGQASNVSTTAGATQVQLRELQREADTYRNLYQTFLQRYQEAVQQQSFPVTDARILSNATPPERPSKPKKPLILAIFAVLGAAAGGGLGAFREFRDRFFRTGDQVRGVLGLEFLGNAPIIENTPNLGKAADTAPGKRSIVKLNSGSNYVVDHPLSSFAETLRSTRLAIDFGIQGKNSRIIGVVSALPGEGKSTISINLAELLASQGARTVLIDADIRNPGATRAIGRHAEAGLLEVLLESRDYQNLLLYNDRTGLAFLPTIVKQRIPHSSEVLMSVAMRKLLGELSGNFDYIIIDLPPLGPVIDARAMASFIDGFVFVAEWGKTARRAVRQTLDSEPLIKAKSLGVILNKVDQKKLNLYKTYGSSEYYYSRYSQYYQDGK</sequence>
<keyword evidence="7 21" id="KW-0808">Transferase</keyword>
<evidence type="ECO:0000259" key="19">
    <source>
        <dbReference type="Pfam" id="PF13614"/>
    </source>
</evidence>
<evidence type="ECO:0000256" key="10">
    <source>
        <dbReference type="ARBA" id="ARBA00022777"/>
    </source>
</evidence>
<gene>
    <name evidence="21" type="ORF">NOF55_15040</name>
</gene>
<reference evidence="21" key="1">
    <citation type="submission" date="2022-07" db="EMBL/GenBank/DDBJ databases">
        <title>Ectorhizobium quercum gen.nov., sp. nov.</title>
        <authorList>
            <person name="Ma T."/>
            <person name="Li Y."/>
        </authorList>
    </citation>
    <scope>NUCLEOTIDE SEQUENCE</scope>
    <source>
        <strain evidence="21">BDR2-2</strain>
    </source>
</reference>
<evidence type="ECO:0000256" key="17">
    <source>
        <dbReference type="SAM" id="Phobius"/>
    </source>
</evidence>
<comment type="catalytic activity">
    <reaction evidence="15">
        <text>L-tyrosyl-[protein] + ATP = O-phospho-L-tyrosyl-[protein] + ADP + H(+)</text>
        <dbReference type="Rhea" id="RHEA:10596"/>
        <dbReference type="Rhea" id="RHEA-COMP:10136"/>
        <dbReference type="Rhea" id="RHEA-COMP:20101"/>
        <dbReference type="ChEBI" id="CHEBI:15378"/>
        <dbReference type="ChEBI" id="CHEBI:30616"/>
        <dbReference type="ChEBI" id="CHEBI:46858"/>
        <dbReference type="ChEBI" id="CHEBI:61978"/>
        <dbReference type="ChEBI" id="CHEBI:456216"/>
        <dbReference type="EC" id="2.7.10.2"/>
    </reaction>
</comment>
<comment type="caution">
    <text evidence="21">The sequence shown here is derived from an EMBL/GenBank/DDBJ whole genome shotgun (WGS) entry which is preliminary data.</text>
</comment>
<keyword evidence="22" id="KW-1185">Reference proteome</keyword>
<evidence type="ECO:0000259" key="20">
    <source>
        <dbReference type="Pfam" id="PF13807"/>
    </source>
</evidence>
<dbReference type="EC" id="2.7.10.2" evidence="4"/>
<dbReference type="Proteomes" id="UP001208771">
    <property type="component" value="Unassembled WGS sequence"/>
</dbReference>
<dbReference type="RefSeq" id="WP_306412227.1">
    <property type="nucleotide sequence ID" value="NZ_JANFPI010000004.1"/>
</dbReference>
<dbReference type="InterPro" id="IPR005700">
    <property type="entry name" value="EPS_ExoP-like"/>
</dbReference>
<organism evidence="21 22">
    <name type="scientific">Ectorhizobium quercum</name>
    <dbReference type="NCBI Taxonomy" id="2965071"/>
    <lineage>
        <taxon>Bacteria</taxon>
        <taxon>Pseudomonadati</taxon>
        <taxon>Pseudomonadota</taxon>
        <taxon>Alphaproteobacteria</taxon>
        <taxon>Hyphomicrobiales</taxon>
        <taxon>Rhizobiaceae</taxon>
        <taxon>Ectorhizobium</taxon>
    </lineage>
</organism>
<evidence type="ECO:0000256" key="4">
    <source>
        <dbReference type="ARBA" id="ARBA00011903"/>
    </source>
</evidence>
<keyword evidence="9" id="KW-0547">Nucleotide-binding</keyword>
<dbReference type="AlphaFoldDB" id="A0AAE3N0C3"/>
<evidence type="ECO:0000313" key="22">
    <source>
        <dbReference type="Proteomes" id="UP001208771"/>
    </source>
</evidence>
<feature type="transmembrane region" description="Helical" evidence="17">
    <location>
        <begin position="38"/>
        <end position="58"/>
    </location>
</feature>
<dbReference type="GO" id="GO:0005524">
    <property type="term" value="F:ATP binding"/>
    <property type="evidence" value="ECO:0007669"/>
    <property type="project" value="UniProtKB-KW"/>
</dbReference>
<evidence type="ECO:0000256" key="3">
    <source>
        <dbReference type="ARBA" id="ARBA00008883"/>
    </source>
</evidence>
<dbReference type="CDD" id="cd05387">
    <property type="entry name" value="BY-kinase"/>
    <property type="match status" value="1"/>
</dbReference>
<dbReference type="EMBL" id="JANFPI010000004">
    <property type="protein sequence ID" value="MCX8998428.1"/>
    <property type="molecule type" value="Genomic_DNA"/>
</dbReference>
<comment type="similarity">
    <text evidence="3">Belongs to the etk/wzc family.</text>
</comment>
<dbReference type="NCBIfam" id="TIGR01005">
    <property type="entry name" value="eps_transp_fam"/>
    <property type="match status" value="1"/>
</dbReference>
<keyword evidence="13 17" id="KW-0472">Membrane</keyword>
<accession>A0AAE3N0C3</accession>
<comment type="subcellular location">
    <subcellularLocation>
        <location evidence="1">Cell inner membrane</location>
        <topology evidence="1">Multi-pass membrane protein</topology>
    </subcellularLocation>
</comment>
<name>A0AAE3N0C3_9HYPH</name>
<dbReference type="InterPro" id="IPR005702">
    <property type="entry name" value="Wzc-like_C"/>
</dbReference>
<dbReference type="InterPro" id="IPR003856">
    <property type="entry name" value="LPS_length_determ_N"/>
</dbReference>
<keyword evidence="8 17" id="KW-0812">Transmembrane</keyword>
<evidence type="ECO:0000256" key="2">
    <source>
        <dbReference type="ARBA" id="ARBA00007316"/>
    </source>
</evidence>